<evidence type="ECO:0000256" key="4">
    <source>
        <dbReference type="HAMAP-Rule" id="MF_00924"/>
    </source>
</evidence>
<dbReference type="HAMAP" id="MF_00924">
    <property type="entry name" value="OM_assembly_BamC"/>
    <property type="match status" value="1"/>
</dbReference>
<dbReference type="RefSeq" id="WP_034163558.1">
    <property type="nucleotide sequence ID" value="NZ_CP006664.1"/>
</dbReference>
<evidence type="ECO:0000256" key="3">
    <source>
        <dbReference type="ARBA" id="ARBA00023237"/>
    </source>
</evidence>
<feature type="chain" id="PRO_5008981527" description="Outer membrane protein assembly factor BamC" evidence="5">
    <location>
        <begin position="27"/>
        <end position="346"/>
    </location>
</feature>
<comment type="subunit">
    <text evidence="4">Part of the Bam complex, which is composed of the outer membrane protein BamA, and four lipoproteins BamB, BamC, BamD and BamE.</text>
</comment>
<evidence type="ECO:0000313" key="7">
    <source>
        <dbReference type="Proteomes" id="UP000028681"/>
    </source>
</evidence>
<dbReference type="GO" id="GO:0043165">
    <property type="term" value="P:Gram-negative-bacterium-type cell outer membrane assembly"/>
    <property type="evidence" value="ECO:0007669"/>
    <property type="project" value="UniProtKB-UniRule"/>
</dbReference>
<name>A0A076LNK2_9GAMM</name>
<dbReference type="GeneID" id="33940524"/>
<dbReference type="PIRSF" id="PIRSF026343">
    <property type="entry name" value="NlpB"/>
    <property type="match status" value="1"/>
</dbReference>
<evidence type="ECO:0000256" key="1">
    <source>
        <dbReference type="ARBA" id="ARBA00022729"/>
    </source>
</evidence>
<keyword evidence="4" id="KW-0564">Palmitate</keyword>
<dbReference type="AlphaFoldDB" id="A0A076LNK2"/>
<comment type="subcellular location">
    <subcellularLocation>
        <location evidence="4">Cell outer membrane</location>
        <topology evidence="4">Lipid-anchor</topology>
    </subcellularLocation>
</comment>
<evidence type="ECO:0000313" key="6">
    <source>
        <dbReference type="EMBL" id="AIJ09471.1"/>
    </source>
</evidence>
<dbReference type="Gene3D" id="3.30.310.170">
    <property type="entry name" value="Outer membrane protein assembly factor BamC"/>
    <property type="match status" value="1"/>
</dbReference>
<dbReference type="Gene3D" id="3.30.530.50">
    <property type="match status" value="1"/>
</dbReference>
<dbReference type="InterPro" id="IPR042268">
    <property type="entry name" value="BamC_C"/>
</dbReference>
<dbReference type="InterPro" id="IPR014524">
    <property type="entry name" value="BamC"/>
</dbReference>
<comment type="function">
    <text evidence="4">Part of the outer membrane protein assembly complex, which is involved in assembly and insertion of beta-barrel proteins into the outer membrane.</text>
</comment>
<gene>
    <name evidence="4" type="primary">bamC</name>
    <name evidence="6" type="ORF">ETEE_3042</name>
</gene>
<dbReference type="EMBL" id="CP006664">
    <property type="protein sequence ID" value="AIJ09471.1"/>
    <property type="molecule type" value="Genomic_DNA"/>
</dbReference>
<accession>A0A076LNK2</accession>
<keyword evidence="3 4" id="KW-0998">Cell outer membrane</keyword>
<dbReference type="Pfam" id="PF06804">
    <property type="entry name" value="Lipoprotein_18"/>
    <property type="match status" value="1"/>
</dbReference>
<protein>
    <recommendedName>
        <fullName evidence="4">Outer membrane protein assembly factor BamC</fullName>
    </recommendedName>
</protein>
<dbReference type="KEGG" id="ete:ETEE_3042"/>
<dbReference type="Proteomes" id="UP000028681">
    <property type="component" value="Chromosome"/>
</dbReference>
<dbReference type="InterPro" id="IPR010653">
    <property type="entry name" value="NlpB/DapX"/>
</dbReference>
<sequence>MAYSVQKSTIATLVGVSLAMMLSACSSDQRYKRQVSGDEAYLETPALQELKAPAGMILPLQNSTYDIQRSNDKGAVGKALDIRPPAQALALLNGSRTQYTNGAAIMLVENSAGMSGLWQQVVRSVQEDNFPIASRQDASQSLTTEWIAFNRADEDQQYRGRYQISVQPQGYQTAIVVKSLALEQSGTPVTSSSEIQRYAVNVLNDVAGNLDKIQSDQANARANRSLGQIDVQSGADDTGLPLLIVRAPYAQVWERLPSVLPRVGMTIGDRSRPQGTIAVSYKEPGSSTWESLRASVPDLANGDYKIQVGDLDNRTSLQFLDSKGQPLTQARNDALVKVFQAAFARP</sequence>
<evidence type="ECO:0000256" key="5">
    <source>
        <dbReference type="SAM" id="SignalP"/>
    </source>
</evidence>
<comment type="similarity">
    <text evidence="4">Belongs to the BamC family.</text>
</comment>
<proteinExistence type="inferred from homology"/>
<keyword evidence="2 4" id="KW-0472">Membrane</keyword>
<evidence type="ECO:0000256" key="2">
    <source>
        <dbReference type="ARBA" id="ARBA00023136"/>
    </source>
</evidence>
<reference evidence="6 7" key="1">
    <citation type="journal article" date="2012" name="PLoS ONE">
        <title>Edwardsiella comparative phylogenomics reveal the new intra/inter-species taxonomic relationships, virulence evolution and niche adaptation mechanisms.</title>
        <authorList>
            <person name="Yang M."/>
            <person name="Lv Y."/>
            <person name="Xiao J."/>
            <person name="Wu H."/>
            <person name="Zheng H."/>
            <person name="Liu Q."/>
            <person name="Zhang Y."/>
            <person name="Wang Q."/>
        </authorList>
    </citation>
    <scope>NUCLEOTIDE SEQUENCE [LARGE SCALE GENOMIC DNA]</scope>
    <source>
        <strain evidence="7">080813</strain>
    </source>
</reference>
<dbReference type="GO" id="GO:0009279">
    <property type="term" value="C:cell outer membrane"/>
    <property type="evidence" value="ECO:0007669"/>
    <property type="project" value="UniProtKB-SubCell"/>
</dbReference>
<keyword evidence="4 6" id="KW-0449">Lipoprotein</keyword>
<dbReference type="PROSITE" id="PS51257">
    <property type="entry name" value="PROKAR_LIPOPROTEIN"/>
    <property type="match status" value="1"/>
</dbReference>
<dbReference type="GO" id="GO:0051205">
    <property type="term" value="P:protein insertion into membrane"/>
    <property type="evidence" value="ECO:0007669"/>
    <property type="project" value="UniProtKB-UniRule"/>
</dbReference>
<dbReference type="NCBIfam" id="NF008674">
    <property type="entry name" value="PRK11679.1"/>
    <property type="match status" value="1"/>
</dbReference>
<dbReference type="HOGENOM" id="CLU_063217_1_0_6"/>
<keyword evidence="1 4" id="KW-0732">Signal</keyword>
<organism evidence="6 7">
    <name type="scientific">Edwardsiella anguillarum ET080813</name>
    <dbReference type="NCBI Taxonomy" id="667120"/>
    <lineage>
        <taxon>Bacteria</taxon>
        <taxon>Pseudomonadati</taxon>
        <taxon>Pseudomonadota</taxon>
        <taxon>Gammaproteobacteria</taxon>
        <taxon>Enterobacterales</taxon>
        <taxon>Hafniaceae</taxon>
        <taxon>Edwardsiella</taxon>
    </lineage>
</organism>
<feature type="signal peptide" evidence="5">
    <location>
        <begin position="1"/>
        <end position="26"/>
    </location>
</feature>